<protein>
    <submittedName>
        <fullName evidence="1">Uncharacterized protein</fullName>
    </submittedName>
</protein>
<dbReference type="OrthoDB" id="497128at2759"/>
<gene>
    <name evidence="1" type="ORF">TrCOL_g11193</name>
</gene>
<proteinExistence type="predicted"/>
<name>A0A9W7GM46_9STRA</name>
<evidence type="ECO:0000313" key="1">
    <source>
        <dbReference type="EMBL" id="GMI46410.1"/>
    </source>
</evidence>
<keyword evidence="2" id="KW-1185">Reference proteome</keyword>
<comment type="caution">
    <text evidence="1">The sequence shown here is derived from an EMBL/GenBank/DDBJ whole genome shotgun (WGS) entry which is preliminary data.</text>
</comment>
<evidence type="ECO:0000313" key="2">
    <source>
        <dbReference type="Proteomes" id="UP001165065"/>
    </source>
</evidence>
<dbReference type="AlphaFoldDB" id="A0A9W7GM46"/>
<dbReference type="Proteomes" id="UP001165065">
    <property type="component" value="Unassembled WGS sequence"/>
</dbReference>
<accession>A0A9W7GM46</accession>
<reference evidence="2" key="1">
    <citation type="journal article" date="2023" name="Commun. Biol.">
        <title>Genome analysis of Parmales, the sister group of diatoms, reveals the evolutionary specialization of diatoms from phago-mixotrophs to photoautotrophs.</title>
        <authorList>
            <person name="Ban H."/>
            <person name="Sato S."/>
            <person name="Yoshikawa S."/>
            <person name="Yamada K."/>
            <person name="Nakamura Y."/>
            <person name="Ichinomiya M."/>
            <person name="Sato N."/>
            <person name="Blanc-Mathieu R."/>
            <person name="Endo H."/>
            <person name="Kuwata A."/>
            <person name="Ogata H."/>
        </authorList>
    </citation>
    <scope>NUCLEOTIDE SEQUENCE [LARGE SCALE GENOMIC DNA]</scope>
</reference>
<organism evidence="1 2">
    <name type="scientific">Triparma columacea</name>
    <dbReference type="NCBI Taxonomy" id="722753"/>
    <lineage>
        <taxon>Eukaryota</taxon>
        <taxon>Sar</taxon>
        <taxon>Stramenopiles</taxon>
        <taxon>Ochrophyta</taxon>
        <taxon>Bolidophyceae</taxon>
        <taxon>Parmales</taxon>
        <taxon>Triparmaceae</taxon>
        <taxon>Triparma</taxon>
    </lineage>
</organism>
<sequence>MPEITSNVSFANIAREIRCKWSPDNDKSSLTAAQTILMSHLADLKADGRSVKRVVCGGCMDFKIITTAKEPDFGKFEEGGFAGEEAIIKELTAVDGITSVETQTYTIEEM</sequence>
<dbReference type="EMBL" id="BRYA01000296">
    <property type="protein sequence ID" value="GMI46410.1"/>
    <property type="molecule type" value="Genomic_DNA"/>
</dbReference>